<sequence length="185" mass="20460">MANSTGIVLITGPPGVGKTTLVRKICANLSGVRKLQGFYTEEVRDESHQRIGFDVVTLAGQRGILARVQDPSENYLPCPKVGKYSVYCLDFDKVILPILNDNKEPSSSLWVIDEVGKMELCSFPFEDALEELIYCQVPLLATIPQQGQSLPMVKLLKQQPGAVIYHVTESNRDALCATITEYLTK</sequence>
<evidence type="ECO:0008006" key="6">
    <source>
        <dbReference type="Google" id="ProtNLM"/>
    </source>
</evidence>
<keyword evidence="2" id="KW-0378">Hydrolase</keyword>
<proteinExistence type="predicted"/>
<dbReference type="PANTHER" id="PTHR43146">
    <property type="entry name" value="CANCER-RELATED NUCLEOSIDE-TRIPHOSPHATASE"/>
    <property type="match status" value="1"/>
</dbReference>
<dbReference type="Gene3D" id="3.40.50.300">
    <property type="entry name" value="P-loop containing nucleotide triphosphate hydrolases"/>
    <property type="match status" value="1"/>
</dbReference>
<dbReference type="OMA" id="YQVGNYR"/>
<accession>B4N3V1</accession>
<dbReference type="KEGG" id="dwi:6645644"/>
<evidence type="ECO:0000313" key="5">
    <source>
        <dbReference type="Proteomes" id="UP000007798"/>
    </source>
</evidence>
<dbReference type="STRING" id="7260.B4N3V1"/>
<evidence type="ECO:0000256" key="1">
    <source>
        <dbReference type="ARBA" id="ARBA00022741"/>
    </source>
</evidence>
<dbReference type="InterPro" id="IPR027417">
    <property type="entry name" value="P-loop_NTPase"/>
</dbReference>
<gene>
    <name evidence="4" type="primary">Dwil\GK13424</name>
    <name evidence="4" type="ORF">Dwil_GK13424</name>
</gene>
<dbReference type="Pfam" id="PF03266">
    <property type="entry name" value="NTPase_1"/>
    <property type="match status" value="1"/>
</dbReference>
<evidence type="ECO:0000313" key="4">
    <source>
        <dbReference type="EMBL" id="EDW79306.1"/>
    </source>
</evidence>
<dbReference type="GO" id="GO:0017111">
    <property type="term" value="F:ribonucleoside triphosphate phosphatase activity"/>
    <property type="evidence" value="ECO:0007669"/>
    <property type="project" value="InterPro"/>
</dbReference>
<dbReference type="AlphaFoldDB" id="B4N3V1"/>
<dbReference type="GO" id="GO:0005524">
    <property type="term" value="F:ATP binding"/>
    <property type="evidence" value="ECO:0007669"/>
    <property type="project" value="UniProtKB-KW"/>
</dbReference>
<name>B4N3V1_DROWI</name>
<dbReference type="SUPFAM" id="SSF52540">
    <property type="entry name" value="P-loop containing nucleoside triphosphate hydrolases"/>
    <property type="match status" value="1"/>
</dbReference>
<keyword evidence="3" id="KW-0067">ATP-binding</keyword>
<dbReference type="SMR" id="B4N3V1"/>
<evidence type="ECO:0000256" key="2">
    <source>
        <dbReference type="ARBA" id="ARBA00022801"/>
    </source>
</evidence>
<reference evidence="4 5" key="1">
    <citation type="journal article" date="2007" name="Nature">
        <title>Evolution of genes and genomes on the Drosophila phylogeny.</title>
        <authorList>
            <consortium name="Drosophila 12 Genomes Consortium"/>
            <person name="Clark A.G."/>
            <person name="Eisen M.B."/>
            <person name="Smith D.R."/>
            <person name="Bergman C.M."/>
            <person name="Oliver B."/>
            <person name="Markow T.A."/>
            <person name="Kaufman T.C."/>
            <person name="Kellis M."/>
            <person name="Gelbart W."/>
            <person name="Iyer V.N."/>
            <person name="Pollard D.A."/>
            <person name="Sackton T.B."/>
            <person name="Larracuente A.M."/>
            <person name="Singh N.D."/>
            <person name="Abad J.P."/>
            <person name="Abt D.N."/>
            <person name="Adryan B."/>
            <person name="Aguade M."/>
            <person name="Akashi H."/>
            <person name="Anderson W.W."/>
            <person name="Aquadro C.F."/>
            <person name="Ardell D.H."/>
            <person name="Arguello R."/>
            <person name="Artieri C.G."/>
            <person name="Barbash D.A."/>
            <person name="Barker D."/>
            <person name="Barsanti P."/>
            <person name="Batterham P."/>
            <person name="Batzoglou S."/>
            <person name="Begun D."/>
            <person name="Bhutkar A."/>
            <person name="Blanco E."/>
            <person name="Bosak S.A."/>
            <person name="Bradley R.K."/>
            <person name="Brand A.D."/>
            <person name="Brent M.R."/>
            <person name="Brooks A.N."/>
            <person name="Brown R.H."/>
            <person name="Butlin R.K."/>
            <person name="Caggese C."/>
            <person name="Calvi B.R."/>
            <person name="Bernardo de Carvalho A."/>
            <person name="Caspi A."/>
            <person name="Castrezana S."/>
            <person name="Celniker S.E."/>
            <person name="Chang J.L."/>
            <person name="Chapple C."/>
            <person name="Chatterji S."/>
            <person name="Chinwalla A."/>
            <person name="Civetta A."/>
            <person name="Clifton S.W."/>
            <person name="Comeron J.M."/>
            <person name="Costello J.C."/>
            <person name="Coyne J.A."/>
            <person name="Daub J."/>
            <person name="David R.G."/>
            <person name="Delcher A.L."/>
            <person name="Delehaunty K."/>
            <person name="Do C.B."/>
            <person name="Ebling H."/>
            <person name="Edwards K."/>
            <person name="Eickbush T."/>
            <person name="Evans J.D."/>
            <person name="Filipski A."/>
            <person name="Findeiss S."/>
            <person name="Freyhult E."/>
            <person name="Fulton L."/>
            <person name="Fulton R."/>
            <person name="Garcia A.C."/>
            <person name="Gardiner A."/>
            <person name="Garfield D.A."/>
            <person name="Garvin B.E."/>
            <person name="Gibson G."/>
            <person name="Gilbert D."/>
            <person name="Gnerre S."/>
            <person name="Godfrey J."/>
            <person name="Good R."/>
            <person name="Gotea V."/>
            <person name="Gravely B."/>
            <person name="Greenberg A.J."/>
            <person name="Griffiths-Jones S."/>
            <person name="Gross S."/>
            <person name="Guigo R."/>
            <person name="Gustafson E.A."/>
            <person name="Haerty W."/>
            <person name="Hahn M.W."/>
            <person name="Halligan D.L."/>
            <person name="Halpern A.L."/>
            <person name="Halter G.M."/>
            <person name="Han M.V."/>
            <person name="Heger A."/>
            <person name="Hillier L."/>
            <person name="Hinrichs A.S."/>
            <person name="Holmes I."/>
            <person name="Hoskins R.A."/>
            <person name="Hubisz M.J."/>
            <person name="Hultmark D."/>
            <person name="Huntley M.A."/>
            <person name="Jaffe D.B."/>
            <person name="Jagadeeshan S."/>
            <person name="Jeck W.R."/>
            <person name="Johnson J."/>
            <person name="Jones C.D."/>
            <person name="Jordan W.C."/>
            <person name="Karpen G.H."/>
            <person name="Kataoka E."/>
            <person name="Keightley P.D."/>
            <person name="Kheradpour P."/>
            <person name="Kirkness E.F."/>
            <person name="Koerich L.B."/>
            <person name="Kristiansen K."/>
            <person name="Kudrna D."/>
            <person name="Kulathinal R.J."/>
            <person name="Kumar S."/>
            <person name="Kwok R."/>
            <person name="Lander E."/>
            <person name="Langley C.H."/>
            <person name="Lapoint R."/>
            <person name="Lazzaro B.P."/>
            <person name="Lee S.J."/>
            <person name="Levesque L."/>
            <person name="Li R."/>
            <person name="Lin C.F."/>
            <person name="Lin M.F."/>
            <person name="Lindblad-Toh K."/>
            <person name="Llopart A."/>
            <person name="Long M."/>
            <person name="Low L."/>
            <person name="Lozovsky E."/>
            <person name="Lu J."/>
            <person name="Luo M."/>
            <person name="Machado C.A."/>
            <person name="Makalowski W."/>
            <person name="Marzo M."/>
            <person name="Matsuda M."/>
            <person name="Matzkin L."/>
            <person name="McAllister B."/>
            <person name="McBride C.S."/>
            <person name="McKernan B."/>
            <person name="McKernan K."/>
            <person name="Mendez-Lago M."/>
            <person name="Minx P."/>
            <person name="Mollenhauer M.U."/>
            <person name="Montooth K."/>
            <person name="Mount S.M."/>
            <person name="Mu X."/>
            <person name="Myers E."/>
            <person name="Negre B."/>
            <person name="Newfeld S."/>
            <person name="Nielsen R."/>
            <person name="Noor M.A."/>
            <person name="O'Grady P."/>
            <person name="Pachter L."/>
            <person name="Papaceit M."/>
            <person name="Parisi M.J."/>
            <person name="Parisi M."/>
            <person name="Parts L."/>
            <person name="Pedersen J.S."/>
            <person name="Pesole G."/>
            <person name="Phillippy A.M."/>
            <person name="Ponting C.P."/>
            <person name="Pop M."/>
            <person name="Porcelli D."/>
            <person name="Powell J.R."/>
            <person name="Prohaska S."/>
            <person name="Pruitt K."/>
            <person name="Puig M."/>
            <person name="Quesneville H."/>
            <person name="Ram K.R."/>
            <person name="Rand D."/>
            <person name="Rasmussen M.D."/>
            <person name="Reed L.K."/>
            <person name="Reenan R."/>
            <person name="Reily A."/>
            <person name="Remington K.A."/>
            <person name="Rieger T.T."/>
            <person name="Ritchie M.G."/>
            <person name="Robin C."/>
            <person name="Rogers Y.H."/>
            <person name="Rohde C."/>
            <person name="Rozas J."/>
            <person name="Rubenfield M.J."/>
            <person name="Ruiz A."/>
            <person name="Russo S."/>
            <person name="Salzberg S.L."/>
            <person name="Sanchez-Gracia A."/>
            <person name="Saranga D.J."/>
            <person name="Sato H."/>
            <person name="Schaeffer S.W."/>
            <person name="Schatz M.C."/>
            <person name="Schlenke T."/>
            <person name="Schwartz R."/>
            <person name="Segarra C."/>
            <person name="Singh R.S."/>
            <person name="Sirot L."/>
            <person name="Sirota M."/>
            <person name="Sisneros N.B."/>
            <person name="Smith C.D."/>
            <person name="Smith T.F."/>
            <person name="Spieth J."/>
            <person name="Stage D.E."/>
            <person name="Stark A."/>
            <person name="Stephan W."/>
            <person name="Strausberg R.L."/>
            <person name="Strempel S."/>
            <person name="Sturgill D."/>
            <person name="Sutton G."/>
            <person name="Sutton G.G."/>
            <person name="Tao W."/>
            <person name="Teichmann S."/>
            <person name="Tobari Y.N."/>
            <person name="Tomimura Y."/>
            <person name="Tsolas J.M."/>
            <person name="Valente V.L."/>
            <person name="Venter E."/>
            <person name="Venter J.C."/>
            <person name="Vicario S."/>
            <person name="Vieira F.G."/>
            <person name="Vilella A.J."/>
            <person name="Villasante A."/>
            <person name="Walenz B."/>
            <person name="Wang J."/>
            <person name="Wasserman M."/>
            <person name="Watts T."/>
            <person name="Wilson D."/>
            <person name="Wilson R.K."/>
            <person name="Wing R.A."/>
            <person name="Wolfner M.F."/>
            <person name="Wong A."/>
            <person name="Wong G.K."/>
            <person name="Wu C.I."/>
            <person name="Wu G."/>
            <person name="Yamamoto D."/>
            <person name="Yang H.P."/>
            <person name="Yang S.P."/>
            <person name="Yorke J.A."/>
            <person name="Yoshida K."/>
            <person name="Zdobnov E."/>
            <person name="Zhang P."/>
            <person name="Zhang Y."/>
            <person name="Zimin A.V."/>
            <person name="Baldwin J."/>
            <person name="Abdouelleil A."/>
            <person name="Abdulkadir J."/>
            <person name="Abebe A."/>
            <person name="Abera B."/>
            <person name="Abreu J."/>
            <person name="Acer S.C."/>
            <person name="Aftuck L."/>
            <person name="Alexander A."/>
            <person name="An P."/>
            <person name="Anderson E."/>
            <person name="Anderson S."/>
            <person name="Arachi H."/>
            <person name="Azer M."/>
            <person name="Bachantsang P."/>
            <person name="Barry A."/>
            <person name="Bayul T."/>
            <person name="Berlin A."/>
            <person name="Bessette D."/>
            <person name="Bloom T."/>
            <person name="Blye J."/>
            <person name="Boguslavskiy L."/>
            <person name="Bonnet C."/>
            <person name="Boukhgalter B."/>
            <person name="Bourzgui I."/>
            <person name="Brown A."/>
            <person name="Cahill P."/>
            <person name="Channer S."/>
            <person name="Cheshatsang Y."/>
            <person name="Chuda L."/>
            <person name="Citroen M."/>
            <person name="Collymore A."/>
            <person name="Cooke P."/>
            <person name="Costello M."/>
            <person name="D'Aco K."/>
            <person name="Daza R."/>
            <person name="De Haan G."/>
            <person name="DeGray S."/>
            <person name="DeMaso C."/>
            <person name="Dhargay N."/>
            <person name="Dooley K."/>
            <person name="Dooley E."/>
            <person name="Doricent M."/>
            <person name="Dorje P."/>
            <person name="Dorjee K."/>
            <person name="Dupes A."/>
            <person name="Elong R."/>
            <person name="Falk J."/>
            <person name="Farina A."/>
            <person name="Faro S."/>
            <person name="Ferguson D."/>
            <person name="Fisher S."/>
            <person name="Foley C.D."/>
            <person name="Franke A."/>
            <person name="Friedrich D."/>
            <person name="Gadbois L."/>
            <person name="Gearin G."/>
            <person name="Gearin C.R."/>
            <person name="Giannoukos G."/>
            <person name="Goode T."/>
            <person name="Graham J."/>
            <person name="Grandbois E."/>
            <person name="Grewal S."/>
            <person name="Gyaltsen K."/>
            <person name="Hafez N."/>
            <person name="Hagos B."/>
            <person name="Hall J."/>
            <person name="Henson C."/>
            <person name="Hollinger A."/>
            <person name="Honan T."/>
            <person name="Huard M.D."/>
            <person name="Hughes L."/>
            <person name="Hurhula B."/>
            <person name="Husby M.E."/>
            <person name="Kamat A."/>
            <person name="Kanga B."/>
            <person name="Kashin S."/>
            <person name="Khazanovich D."/>
            <person name="Kisner P."/>
            <person name="Lance K."/>
            <person name="Lara M."/>
            <person name="Lee W."/>
            <person name="Lennon N."/>
            <person name="Letendre F."/>
            <person name="LeVine R."/>
            <person name="Lipovsky A."/>
            <person name="Liu X."/>
            <person name="Liu J."/>
            <person name="Liu S."/>
            <person name="Lokyitsang T."/>
            <person name="Lokyitsang Y."/>
            <person name="Lubonja R."/>
            <person name="Lui A."/>
            <person name="MacDonald P."/>
            <person name="Magnisalis V."/>
            <person name="Maru K."/>
            <person name="Matthews C."/>
            <person name="McCusker W."/>
            <person name="McDonough S."/>
            <person name="Mehta T."/>
            <person name="Meldrim J."/>
            <person name="Meneus L."/>
            <person name="Mihai O."/>
            <person name="Mihalev A."/>
            <person name="Mihova T."/>
            <person name="Mittelman R."/>
            <person name="Mlenga V."/>
            <person name="Montmayeur A."/>
            <person name="Mulrain L."/>
            <person name="Navidi A."/>
            <person name="Naylor J."/>
            <person name="Negash T."/>
            <person name="Nguyen T."/>
            <person name="Nguyen N."/>
            <person name="Nicol R."/>
            <person name="Norbu C."/>
            <person name="Norbu N."/>
            <person name="Novod N."/>
            <person name="O'Neill B."/>
            <person name="Osman S."/>
            <person name="Markiewicz E."/>
            <person name="Oyono O.L."/>
            <person name="Patti C."/>
            <person name="Phunkhang P."/>
            <person name="Pierre F."/>
            <person name="Priest M."/>
            <person name="Raghuraman S."/>
            <person name="Rege F."/>
            <person name="Reyes R."/>
            <person name="Rise C."/>
            <person name="Rogov P."/>
            <person name="Ross K."/>
            <person name="Ryan E."/>
            <person name="Settipalli S."/>
            <person name="Shea T."/>
            <person name="Sherpa N."/>
            <person name="Shi L."/>
            <person name="Shih D."/>
            <person name="Sparrow T."/>
            <person name="Spaulding J."/>
            <person name="Stalker J."/>
            <person name="Stange-Thomann N."/>
            <person name="Stavropoulos S."/>
            <person name="Stone C."/>
            <person name="Strader C."/>
            <person name="Tesfaye S."/>
            <person name="Thomson T."/>
            <person name="Thoulutsang Y."/>
            <person name="Thoulutsang D."/>
            <person name="Topham K."/>
            <person name="Topping I."/>
            <person name="Tsamla T."/>
            <person name="Vassiliev H."/>
            <person name="Vo A."/>
            <person name="Wangchuk T."/>
            <person name="Wangdi T."/>
            <person name="Weiand M."/>
            <person name="Wilkinson J."/>
            <person name="Wilson A."/>
            <person name="Yadav S."/>
            <person name="Young G."/>
            <person name="Yu Q."/>
            <person name="Zembek L."/>
            <person name="Zhong D."/>
            <person name="Zimmer A."/>
            <person name="Zwirko Z."/>
            <person name="Jaffe D.B."/>
            <person name="Alvarez P."/>
            <person name="Brockman W."/>
            <person name="Butler J."/>
            <person name="Chin C."/>
            <person name="Gnerre S."/>
            <person name="Grabherr M."/>
            <person name="Kleber M."/>
            <person name="Mauceli E."/>
            <person name="MacCallum I."/>
        </authorList>
    </citation>
    <scope>NUCLEOTIDE SEQUENCE [LARGE SCALE GENOMIC DNA]</scope>
    <source>
        <strain evidence="5">Tucson 14030-0811.24</strain>
    </source>
</reference>
<protein>
    <recommendedName>
        <fullName evidence="6">AAA+ ATPase domain-containing protein</fullName>
    </recommendedName>
</protein>
<dbReference type="FunCoup" id="B4N3V1">
    <property type="interactions" value="787"/>
</dbReference>
<dbReference type="PANTHER" id="PTHR43146:SF1">
    <property type="entry name" value="CANCER-RELATED NUCLEOSIDE-TRIPHOSPHATASE"/>
    <property type="match status" value="1"/>
</dbReference>
<dbReference type="InParanoid" id="B4N3V1"/>
<dbReference type="Proteomes" id="UP000007798">
    <property type="component" value="Unassembled WGS sequence"/>
</dbReference>
<dbReference type="EMBL" id="CH964095">
    <property type="protein sequence ID" value="EDW79306.1"/>
    <property type="molecule type" value="Genomic_DNA"/>
</dbReference>
<keyword evidence="5" id="KW-1185">Reference proteome</keyword>
<organism evidence="4 5">
    <name type="scientific">Drosophila willistoni</name>
    <name type="common">Fruit fly</name>
    <dbReference type="NCBI Taxonomy" id="7260"/>
    <lineage>
        <taxon>Eukaryota</taxon>
        <taxon>Metazoa</taxon>
        <taxon>Ecdysozoa</taxon>
        <taxon>Arthropoda</taxon>
        <taxon>Hexapoda</taxon>
        <taxon>Insecta</taxon>
        <taxon>Pterygota</taxon>
        <taxon>Neoptera</taxon>
        <taxon>Endopterygota</taxon>
        <taxon>Diptera</taxon>
        <taxon>Brachycera</taxon>
        <taxon>Muscomorpha</taxon>
        <taxon>Ephydroidea</taxon>
        <taxon>Drosophilidae</taxon>
        <taxon>Drosophila</taxon>
        <taxon>Sophophora</taxon>
    </lineage>
</organism>
<dbReference type="eggNOG" id="ENOG502QVJ8">
    <property type="taxonomic scope" value="Eukaryota"/>
</dbReference>
<dbReference type="OrthoDB" id="446244at2759"/>
<dbReference type="PhylomeDB" id="B4N3V1"/>
<dbReference type="HOGENOM" id="CLU_103145_0_0_1"/>
<dbReference type="InterPro" id="IPR004948">
    <property type="entry name" value="Nuc-triphosphatase_THEP1"/>
</dbReference>
<keyword evidence="1" id="KW-0547">Nucleotide-binding</keyword>
<evidence type="ECO:0000256" key="3">
    <source>
        <dbReference type="ARBA" id="ARBA00022840"/>
    </source>
</evidence>